<dbReference type="EMBL" id="JALLPB020000354">
    <property type="protein sequence ID" value="KAL3810074.1"/>
    <property type="molecule type" value="Genomic_DNA"/>
</dbReference>
<feature type="compositionally biased region" description="Basic residues" evidence="1">
    <location>
        <begin position="325"/>
        <end position="343"/>
    </location>
</feature>
<keyword evidence="2" id="KW-0732">Signal</keyword>
<feature type="compositionally biased region" description="Low complexity" evidence="1">
    <location>
        <begin position="83"/>
        <end position="100"/>
    </location>
</feature>
<sequence>MRICSRVILPSSIVLLPSTHASSSSSAAAAFTTPSFRRPHHHRNAPLVRPLSVVVTTTTTATTDDDTSYDMRHDGDDVATPESASSSSSSSSSTKSTSYSWRARRDCIRPDVRDVERISWGMPAKRRGTGSRGVPHRLNDDERDTFDRARRDGYLQVTGSGYRSQRRDAPLLNTYRNLMDARGRPMVVLHKLGPGNIDDDRRHDRLVVDLSPLRLPGDFRYVGMELRDRIFAEFGIEVSTNEAENGTFDAIVLDRDESDEGAVVDDDDEGEDDNDEDDWAKRPIYQLSPHYISWGVSRQQGKRVGKYIAYLFNNVEGKGHDTKTKPKGVKPGKGRRHGGYGIG</sequence>
<name>A0ABD3RBB9_9STRA</name>
<gene>
    <name evidence="3" type="ORF">ACHAXA_011807</name>
</gene>
<evidence type="ECO:0000313" key="3">
    <source>
        <dbReference type="EMBL" id="KAL3810074.1"/>
    </source>
</evidence>
<reference evidence="3 4" key="1">
    <citation type="submission" date="2024-10" db="EMBL/GenBank/DDBJ databases">
        <title>Updated reference genomes for cyclostephanoid diatoms.</title>
        <authorList>
            <person name="Roberts W.R."/>
            <person name="Alverson A.J."/>
        </authorList>
    </citation>
    <scope>NUCLEOTIDE SEQUENCE [LARGE SCALE GENOMIC DNA]</scope>
    <source>
        <strain evidence="3 4">AJA228-03</strain>
    </source>
</reference>
<protein>
    <submittedName>
        <fullName evidence="3">Uncharacterized protein</fullName>
    </submittedName>
</protein>
<comment type="caution">
    <text evidence="3">The sequence shown here is derived from an EMBL/GenBank/DDBJ whole genome shotgun (WGS) entry which is preliminary data.</text>
</comment>
<proteinExistence type="predicted"/>
<evidence type="ECO:0000256" key="1">
    <source>
        <dbReference type="SAM" id="MobiDB-lite"/>
    </source>
</evidence>
<feature type="region of interest" description="Disordered" evidence="1">
    <location>
        <begin position="62"/>
        <end position="102"/>
    </location>
</feature>
<dbReference type="AlphaFoldDB" id="A0ABD3RBB9"/>
<feature type="compositionally biased region" description="Acidic residues" evidence="1">
    <location>
        <begin position="259"/>
        <end position="278"/>
    </location>
</feature>
<feature type="region of interest" description="Disordered" evidence="1">
    <location>
        <begin position="259"/>
        <end position="280"/>
    </location>
</feature>
<feature type="signal peptide" evidence="2">
    <location>
        <begin position="1"/>
        <end position="21"/>
    </location>
</feature>
<feature type="chain" id="PRO_5044870875" evidence="2">
    <location>
        <begin position="22"/>
        <end position="343"/>
    </location>
</feature>
<feature type="region of interest" description="Disordered" evidence="1">
    <location>
        <begin position="319"/>
        <end position="343"/>
    </location>
</feature>
<evidence type="ECO:0000313" key="4">
    <source>
        <dbReference type="Proteomes" id="UP001530377"/>
    </source>
</evidence>
<dbReference type="Proteomes" id="UP001530377">
    <property type="component" value="Unassembled WGS sequence"/>
</dbReference>
<accession>A0ABD3RBB9</accession>
<keyword evidence="4" id="KW-1185">Reference proteome</keyword>
<organism evidence="3 4">
    <name type="scientific">Cyclostephanos tholiformis</name>
    <dbReference type="NCBI Taxonomy" id="382380"/>
    <lineage>
        <taxon>Eukaryota</taxon>
        <taxon>Sar</taxon>
        <taxon>Stramenopiles</taxon>
        <taxon>Ochrophyta</taxon>
        <taxon>Bacillariophyta</taxon>
        <taxon>Coscinodiscophyceae</taxon>
        <taxon>Thalassiosirophycidae</taxon>
        <taxon>Stephanodiscales</taxon>
        <taxon>Stephanodiscaceae</taxon>
        <taxon>Cyclostephanos</taxon>
    </lineage>
</organism>
<evidence type="ECO:0000256" key="2">
    <source>
        <dbReference type="SAM" id="SignalP"/>
    </source>
</evidence>